<name>A0A099D757_9ACTN</name>
<keyword evidence="1" id="KW-0472">Membrane</keyword>
<protein>
    <submittedName>
        <fullName evidence="2">Uncharacterized protein</fullName>
    </submittedName>
</protein>
<dbReference type="AlphaFoldDB" id="A0A099D757"/>
<evidence type="ECO:0000313" key="5">
    <source>
        <dbReference type="Proteomes" id="UP000215043"/>
    </source>
</evidence>
<proteinExistence type="predicted"/>
<gene>
    <name evidence="2" type="ORF">CDG81_08630</name>
    <name evidence="3" type="ORF">IL38_08045</name>
</gene>
<feature type="transmembrane region" description="Helical" evidence="1">
    <location>
        <begin position="42"/>
        <end position="65"/>
    </location>
</feature>
<dbReference type="HOGENOM" id="CLU_1544342_0_0_11"/>
<reference evidence="2 5" key="2">
    <citation type="submission" date="2017-08" db="EMBL/GenBank/DDBJ databases">
        <title>The complete genome sequence of moderately halophilic actinomycete Actinopolyspora erythraea YIM 90600, the producer of novel erythromycin, novel actinopolysporins A-C and tubercidin.</title>
        <authorList>
            <person name="Yin M."/>
            <person name="Tang S."/>
        </authorList>
    </citation>
    <scope>NUCLEOTIDE SEQUENCE [LARGE SCALE GENOMIC DNA]</scope>
    <source>
        <strain evidence="2 5">YIM 90600</strain>
    </source>
</reference>
<evidence type="ECO:0000313" key="3">
    <source>
        <dbReference type="EMBL" id="KGI81963.1"/>
    </source>
</evidence>
<dbReference type="Proteomes" id="UP000215043">
    <property type="component" value="Chromosome"/>
</dbReference>
<organism evidence="2 5">
    <name type="scientific">Actinopolyspora erythraea</name>
    <dbReference type="NCBI Taxonomy" id="414996"/>
    <lineage>
        <taxon>Bacteria</taxon>
        <taxon>Bacillati</taxon>
        <taxon>Actinomycetota</taxon>
        <taxon>Actinomycetes</taxon>
        <taxon>Actinopolysporales</taxon>
        <taxon>Actinopolysporaceae</taxon>
        <taxon>Actinopolyspora</taxon>
    </lineage>
</organism>
<dbReference type="EMBL" id="JPMV01000014">
    <property type="protein sequence ID" value="KGI81963.1"/>
    <property type="molecule type" value="Genomic_DNA"/>
</dbReference>
<dbReference type="KEGG" id="aey:CDG81_08630"/>
<dbReference type="RefSeq" id="WP_043571836.1">
    <property type="nucleotide sequence ID" value="NZ_CP022752.1"/>
</dbReference>
<reference evidence="3 4" key="1">
    <citation type="journal article" date="2014" name="PLoS ONE">
        <title>Identification and Characterization of a New Erythromycin Biosynthetic Gene Cluster in Actinopolyspora erythraea YIM90600, a Novel Erythronolide-Producing Halophilic Actinomycete Isolated from Salt Field.</title>
        <authorList>
            <person name="Chen D."/>
            <person name="Feng J."/>
            <person name="Huang L."/>
            <person name="Zhang Q."/>
            <person name="Wu J."/>
            <person name="Zhu X."/>
            <person name="Duan Y."/>
            <person name="Xu Z."/>
        </authorList>
    </citation>
    <scope>NUCLEOTIDE SEQUENCE [LARGE SCALE GENOMIC DNA]</scope>
    <source>
        <strain evidence="3 4">YIM90600</strain>
    </source>
</reference>
<evidence type="ECO:0000313" key="2">
    <source>
        <dbReference type="EMBL" id="ASU78348.1"/>
    </source>
</evidence>
<dbReference type="EMBL" id="CP022752">
    <property type="protein sequence ID" value="ASU78348.1"/>
    <property type="molecule type" value="Genomic_DNA"/>
</dbReference>
<dbReference type="Proteomes" id="UP000029737">
    <property type="component" value="Unassembled WGS sequence"/>
</dbReference>
<keyword evidence="1" id="KW-0812">Transmembrane</keyword>
<keyword evidence="1" id="KW-1133">Transmembrane helix</keyword>
<evidence type="ECO:0000256" key="1">
    <source>
        <dbReference type="SAM" id="Phobius"/>
    </source>
</evidence>
<dbReference type="OrthoDB" id="3685234at2"/>
<evidence type="ECO:0000313" key="4">
    <source>
        <dbReference type="Proteomes" id="UP000029737"/>
    </source>
</evidence>
<sequence>MAAQLAGETTSVVHFPARSVVYRVPDRRTDGAPRVSNKAKRFLRAVMLVPYTILVLPVIVVLGMLDDIGIQFRSRTKSKTTVHGNSPSCEALSFADAVRDAEHELWLAWSRSQVALLCANGDHRPEVLWRATGQQRPKLKITKAKLHWPDESSIDFDLAAAERTRVTEYQGSP</sequence>
<accession>A0A099D757</accession>
<keyword evidence="4" id="KW-1185">Reference proteome</keyword>